<dbReference type="STRING" id="1073089.A0A1L9RYQ9"/>
<accession>A0A1L9RYQ9</accession>
<organism evidence="1 2">
    <name type="scientific">Aspergillus wentii DTO 134E9</name>
    <dbReference type="NCBI Taxonomy" id="1073089"/>
    <lineage>
        <taxon>Eukaryota</taxon>
        <taxon>Fungi</taxon>
        <taxon>Dikarya</taxon>
        <taxon>Ascomycota</taxon>
        <taxon>Pezizomycotina</taxon>
        <taxon>Eurotiomycetes</taxon>
        <taxon>Eurotiomycetidae</taxon>
        <taxon>Eurotiales</taxon>
        <taxon>Aspergillaceae</taxon>
        <taxon>Aspergillus</taxon>
        <taxon>Aspergillus subgen. Cremei</taxon>
    </lineage>
</organism>
<dbReference type="OrthoDB" id="434972at2759"/>
<dbReference type="EMBL" id="KV878209">
    <property type="protein sequence ID" value="OJJ40081.1"/>
    <property type="molecule type" value="Genomic_DNA"/>
</dbReference>
<protein>
    <submittedName>
        <fullName evidence="1">Uncharacterized protein</fullName>
    </submittedName>
</protein>
<evidence type="ECO:0000313" key="1">
    <source>
        <dbReference type="EMBL" id="OJJ40081.1"/>
    </source>
</evidence>
<dbReference type="RefSeq" id="XP_040693757.1">
    <property type="nucleotide sequence ID" value="XM_040832319.1"/>
</dbReference>
<evidence type="ECO:0000313" key="2">
    <source>
        <dbReference type="Proteomes" id="UP000184383"/>
    </source>
</evidence>
<reference evidence="2" key="1">
    <citation type="journal article" date="2017" name="Genome Biol.">
        <title>Comparative genomics reveals high biological diversity and specific adaptations in the industrially and medically important fungal genus Aspergillus.</title>
        <authorList>
            <person name="de Vries R.P."/>
            <person name="Riley R."/>
            <person name="Wiebenga A."/>
            <person name="Aguilar-Osorio G."/>
            <person name="Amillis S."/>
            <person name="Uchima C.A."/>
            <person name="Anderluh G."/>
            <person name="Asadollahi M."/>
            <person name="Askin M."/>
            <person name="Barry K."/>
            <person name="Battaglia E."/>
            <person name="Bayram O."/>
            <person name="Benocci T."/>
            <person name="Braus-Stromeyer S.A."/>
            <person name="Caldana C."/>
            <person name="Canovas D."/>
            <person name="Cerqueira G.C."/>
            <person name="Chen F."/>
            <person name="Chen W."/>
            <person name="Choi C."/>
            <person name="Clum A."/>
            <person name="Dos Santos R.A."/>
            <person name="Damasio A.R."/>
            <person name="Diallinas G."/>
            <person name="Emri T."/>
            <person name="Fekete E."/>
            <person name="Flipphi M."/>
            <person name="Freyberg S."/>
            <person name="Gallo A."/>
            <person name="Gournas C."/>
            <person name="Habgood R."/>
            <person name="Hainaut M."/>
            <person name="Harispe M.L."/>
            <person name="Henrissat B."/>
            <person name="Hilden K.S."/>
            <person name="Hope R."/>
            <person name="Hossain A."/>
            <person name="Karabika E."/>
            <person name="Karaffa L."/>
            <person name="Karanyi Z."/>
            <person name="Krasevec N."/>
            <person name="Kuo A."/>
            <person name="Kusch H."/>
            <person name="LaButti K."/>
            <person name="Lagendijk E.L."/>
            <person name="Lapidus A."/>
            <person name="Levasseur A."/>
            <person name="Lindquist E."/>
            <person name="Lipzen A."/>
            <person name="Logrieco A.F."/>
            <person name="MacCabe A."/>
            <person name="Maekelae M.R."/>
            <person name="Malavazi I."/>
            <person name="Melin P."/>
            <person name="Meyer V."/>
            <person name="Mielnichuk N."/>
            <person name="Miskei M."/>
            <person name="Molnar A.P."/>
            <person name="Mule G."/>
            <person name="Ngan C.Y."/>
            <person name="Orejas M."/>
            <person name="Orosz E."/>
            <person name="Ouedraogo J.P."/>
            <person name="Overkamp K.M."/>
            <person name="Park H.-S."/>
            <person name="Perrone G."/>
            <person name="Piumi F."/>
            <person name="Punt P.J."/>
            <person name="Ram A.F."/>
            <person name="Ramon A."/>
            <person name="Rauscher S."/>
            <person name="Record E."/>
            <person name="Riano-Pachon D.M."/>
            <person name="Robert V."/>
            <person name="Roehrig J."/>
            <person name="Ruller R."/>
            <person name="Salamov A."/>
            <person name="Salih N.S."/>
            <person name="Samson R.A."/>
            <person name="Sandor E."/>
            <person name="Sanguinetti M."/>
            <person name="Schuetze T."/>
            <person name="Sepcic K."/>
            <person name="Shelest E."/>
            <person name="Sherlock G."/>
            <person name="Sophianopoulou V."/>
            <person name="Squina F.M."/>
            <person name="Sun H."/>
            <person name="Susca A."/>
            <person name="Todd R.B."/>
            <person name="Tsang A."/>
            <person name="Unkles S.E."/>
            <person name="van de Wiele N."/>
            <person name="van Rossen-Uffink D."/>
            <person name="Oliveira J.V."/>
            <person name="Vesth T.C."/>
            <person name="Visser J."/>
            <person name="Yu J.-H."/>
            <person name="Zhou M."/>
            <person name="Andersen M.R."/>
            <person name="Archer D.B."/>
            <person name="Baker S.E."/>
            <person name="Benoit I."/>
            <person name="Brakhage A.A."/>
            <person name="Braus G.H."/>
            <person name="Fischer R."/>
            <person name="Frisvad J.C."/>
            <person name="Goldman G.H."/>
            <person name="Houbraken J."/>
            <person name="Oakley B."/>
            <person name="Pocsi I."/>
            <person name="Scazzocchio C."/>
            <person name="Seiboth B."/>
            <person name="vanKuyk P.A."/>
            <person name="Wortman J."/>
            <person name="Dyer P.S."/>
            <person name="Grigoriev I.V."/>
        </authorList>
    </citation>
    <scope>NUCLEOTIDE SEQUENCE [LARGE SCALE GENOMIC DNA]</scope>
    <source>
        <strain evidence="2">DTO 134E9</strain>
    </source>
</reference>
<dbReference type="GeneID" id="63748167"/>
<name>A0A1L9RYQ9_ASPWE</name>
<proteinExistence type="predicted"/>
<dbReference type="InterPro" id="IPR021858">
    <property type="entry name" value="Fun_TF"/>
</dbReference>
<gene>
    <name evidence="1" type="ORF">ASPWEDRAFT_22290</name>
</gene>
<keyword evidence="2" id="KW-1185">Reference proteome</keyword>
<dbReference type="Proteomes" id="UP000184383">
    <property type="component" value="Unassembled WGS sequence"/>
</dbReference>
<sequence>MDPLLDFFTRHVISAYTTGDRTRTGPKPNKTTTTADDYEENDFHFGITDNLLSLISRIATLHALPRPESGLTPATTISAALAIWHDLQNWRPPTMIPSREFDAIYGAYSSALFIWLYLLIHPDNVTDEKVQKMVREGMGDLDAVRGEGLGYLLIPLFIHGLAAVEEGDRGVVEEGFKRVERVAGLAEVRRYRDVVRASWRSYARGFKRSWDVGYGAG</sequence>
<dbReference type="AlphaFoldDB" id="A0A1L9RYQ9"/>
<dbReference type="VEuPathDB" id="FungiDB:ASPWEDRAFT_22290"/>
<dbReference type="Pfam" id="PF11951">
    <property type="entry name" value="Fungal_trans_2"/>
    <property type="match status" value="1"/>
</dbReference>